<evidence type="ECO:0000313" key="2">
    <source>
        <dbReference type="EMBL" id="PNT49683.1"/>
    </source>
</evidence>
<evidence type="ECO:0000313" key="3">
    <source>
        <dbReference type="Proteomes" id="UP000006729"/>
    </source>
</evidence>
<dbReference type="InParanoid" id="A0A2K2BIS3"/>
<sequence length="73" mass="8279">MNDIAEIIIASSPRISFSFLQSQNPPLPPRQTPQNTKFDSNRPAGVESSLSYQRTTTRRWLSSGDSERNREGR</sequence>
<keyword evidence="3" id="KW-1185">Reference proteome</keyword>
<name>A0A2K2BIS3_POPTR</name>
<reference evidence="2 3" key="1">
    <citation type="journal article" date="2006" name="Science">
        <title>The genome of black cottonwood, Populus trichocarpa (Torr. &amp; Gray).</title>
        <authorList>
            <person name="Tuskan G.A."/>
            <person name="Difazio S."/>
            <person name="Jansson S."/>
            <person name="Bohlmann J."/>
            <person name="Grigoriev I."/>
            <person name="Hellsten U."/>
            <person name="Putnam N."/>
            <person name="Ralph S."/>
            <person name="Rombauts S."/>
            <person name="Salamov A."/>
            <person name="Schein J."/>
            <person name="Sterck L."/>
            <person name="Aerts A."/>
            <person name="Bhalerao R.R."/>
            <person name="Bhalerao R.P."/>
            <person name="Blaudez D."/>
            <person name="Boerjan W."/>
            <person name="Brun A."/>
            <person name="Brunner A."/>
            <person name="Busov V."/>
            <person name="Campbell M."/>
            <person name="Carlson J."/>
            <person name="Chalot M."/>
            <person name="Chapman J."/>
            <person name="Chen G.L."/>
            <person name="Cooper D."/>
            <person name="Coutinho P.M."/>
            <person name="Couturier J."/>
            <person name="Covert S."/>
            <person name="Cronk Q."/>
            <person name="Cunningham R."/>
            <person name="Davis J."/>
            <person name="Degroeve S."/>
            <person name="Dejardin A."/>
            <person name="Depamphilis C."/>
            <person name="Detter J."/>
            <person name="Dirks B."/>
            <person name="Dubchak I."/>
            <person name="Duplessis S."/>
            <person name="Ehlting J."/>
            <person name="Ellis B."/>
            <person name="Gendler K."/>
            <person name="Goodstein D."/>
            <person name="Gribskov M."/>
            <person name="Grimwood J."/>
            <person name="Groover A."/>
            <person name="Gunter L."/>
            <person name="Hamberger B."/>
            <person name="Heinze B."/>
            <person name="Helariutta Y."/>
            <person name="Henrissat B."/>
            <person name="Holligan D."/>
            <person name="Holt R."/>
            <person name="Huang W."/>
            <person name="Islam-Faridi N."/>
            <person name="Jones S."/>
            <person name="Jones-Rhoades M."/>
            <person name="Jorgensen R."/>
            <person name="Joshi C."/>
            <person name="Kangasjarvi J."/>
            <person name="Karlsson J."/>
            <person name="Kelleher C."/>
            <person name="Kirkpatrick R."/>
            <person name="Kirst M."/>
            <person name="Kohler A."/>
            <person name="Kalluri U."/>
            <person name="Larimer F."/>
            <person name="Leebens-Mack J."/>
            <person name="Leple J.C."/>
            <person name="Locascio P."/>
            <person name="Lou Y."/>
            <person name="Lucas S."/>
            <person name="Martin F."/>
            <person name="Montanini B."/>
            <person name="Napoli C."/>
            <person name="Nelson D.R."/>
            <person name="Nelson C."/>
            <person name="Nieminen K."/>
            <person name="Nilsson O."/>
            <person name="Pereda V."/>
            <person name="Peter G."/>
            <person name="Philippe R."/>
            <person name="Pilate G."/>
            <person name="Poliakov A."/>
            <person name="Razumovskaya J."/>
            <person name="Richardson P."/>
            <person name="Rinaldi C."/>
            <person name="Ritland K."/>
            <person name="Rouze P."/>
            <person name="Ryaboy D."/>
            <person name="Schmutz J."/>
            <person name="Schrader J."/>
            <person name="Segerman B."/>
            <person name="Shin H."/>
            <person name="Siddiqui A."/>
            <person name="Sterky F."/>
            <person name="Terry A."/>
            <person name="Tsai C.J."/>
            <person name="Uberbacher E."/>
            <person name="Unneberg P."/>
            <person name="Vahala J."/>
            <person name="Wall K."/>
            <person name="Wessler S."/>
            <person name="Yang G."/>
            <person name="Yin T."/>
            <person name="Douglas C."/>
            <person name="Marra M."/>
            <person name="Sandberg G."/>
            <person name="Van de Peer Y."/>
            <person name="Rokhsar D."/>
        </authorList>
    </citation>
    <scope>NUCLEOTIDE SEQUENCE [LARGE SCALE GENOMIC DNA]</scope>
    <source>
        <strain evidence="3">cv. Nisqually</strain>
    </source>
</reference>
<gene>
    <name evidence="2" type="ORF">POPTR_002G143700</name>
</gene>
<accession>A0A2K2BIS3</accession>
<dbReference type="EMBL" id="CM009291">
    <property type="protein sequence ID" value="PNT49683.1"/>
    <property type="molecule type" value="Genomic_DNA"/>
</dbReference>
<feature type="compositionally biased region" description="Polar residues" evidence="1">
    <location>
        <begin position="48"/>
        <end position="64"/>
    </location>
</feature>
<evidence type="ECO:0000256" key="1">
    <source>
        <dbReference type="SAM" id="MobiDB-lite"/>
    </source>
</evidence>
<protein>
    <submittedName>
        <fullName evidence="2">Uncharacterized protein</fullName>
    </submittedName>
</protein>
<proteinExistence type="predicted"/>
<dbReference type="Proteomes" id="UP000006729">
    <property type="component" value="Chromosome 2"/>
</dbReference>
<organism evidence="2 3">
    <name type="scientific">Populus trichocarpa</name>
    <name type="common">Western balsam poplar</name>
    <name type="synonym">Populus balsamifera subsp. trichocarpa</name>
    <dbReference type="NCBI Taxonomy" id="3694"/>
    <lineage>
        <taxon>Eukaryota</taxon>
        <taxon>Viridiplantae</taxon>
        <taxon>Streptophyta</taxon>
        <taxon>Embryophyta</taxon>
        <taxon>Tracheophyta</taxon>
        <taxon>Spermatophyta</taxon>
        <taxon>Magnoliopsida</taxon>
        <taxon>eudicotyledons</taxon>
        <taxon>Gunneridae</taxon>
        <taxon>Pentapetalae</taxon>
        <taxon>rosids</taxon>
        <taxon>fabids</taxon>
        <taxon>Malpighiales</taxon>
        <taxon>Salicaceae</taxon>
        <taxon>Saliceae</taxon>
        <taxon>Populus</taxon>
    </lineage>
</organism>
<dbReference type="AlphaFoldDB" id="A0A2K2BIS3"/>
<feature type="region of interest" description="Disordered" evidence="1">
    <location>
        <begin position="19"/>
        <end position="73"/>
    </location>
</feature>